<dbReference type="Proteomes" id="UP000181917">
    <property type="component" value="Unassembled WGS sequence"/>
</dbReference>
<keyword evidence="1" id="KW-0812">Transmembrane</keyword>
<organism evidence="2 3">
    <name type="scientific">Crystallibacter crystallopoietes</name>
    <dbReference type="NCBI Taxonomy" id="37928"/>
    <lineage>
        <taxon>Bacteria</taxon>
        <taxon>Bacillati</taxon>
        <taxon>Actinomycetota</taxon>
        <taxon>Actinomycetes</taxon>
        <taxon>Micrococcales</taxon>
        <taxon>Micrococcaceae</taxon>
        <taxon>Crystallibacter</taxon>
    </lineage>
</organism>
<proteinExistence type="predicted"/>
<gene>
    <name evidence="2" type="ORF">SAMN04489742_0688</name>
</gene>
<dbReference type="STRING" id="37928.SAMN04489742_0688"/>
<evidence type="ECO:0000313" key="2">
    <source>
        <dbReference type="EMBL" id="SDQ33409.1"/>
    </source>
</evidence>
<keyword evidence="3" id="KW-1185">Reference proteome</keyword>
<dbReference type="EMBL" id="FNKH01000002">
    <property type="protein sequence ID" value="SDQ33409.1"/>
    <property type="molecule type" value="Genomic_DNA"/>
</dbReference>
<evidence type="ECO:0000313" key="3">
    <source>
        <dbReference type="Proteomes" id="UP000181917"/>
    </source>
</evidence>
<reference evidence="2 3" key="1">
    <citation type="submission" date="2016-10" db="EMBL/GenBank/DDBJ databases">
        <authorList>
            <person name="de Groot N.N."/>
        </authorList>
    </citation>
    <scope>NUCLEOTIDE SEQUENCE [LARGE SCALE GENOMIC DNA]</scope>
    <source>
        <strain evidence="2 3">DSM 20117</strain>
    </source>
</reference>
<dbReference type="InterPro" id="IPR025443">
    <property type="entry name" value="DUF4307"/>
</dbReference>
<dbReference type="Pfam" id="PF14155">
    <property type="entry name" value="DUF4307"/>
    <property type="match status" value="1"/>
</dbReference>
<sequence length="150" mass="15499">MSTTGPTPTDTSSGLSVANRYGAPKRGLSGKAKKWMAIAALAVAVVIAGWMSFSIQGSDDVSSTDVGFNLSDDGTVLVDFQVMKDADATAECAVQALSENYAIVGWKVVTVGPNAEDEGAANGRTTAHRVELRTESPATTGGVNSCWIVD</sequence>
<feature type="transmembrane region" description="Helical" evidence="1">
    <location>
        <begin position="35"/>
        <end position="53"/>
    </location>
</feature>
<protein>
    <recommendedName>
        <fullName evidence="4">DUF4307 domain-containing protein</fullName>
    </recommendedName>
</protein>
<keyword evidence="1" id="KW-1133">Transmembrane helix</keyword>
<evidence type="ECO:0000256" key="1">
    <source>
        <dbReference type="SAM" id="Phobius"/>
    </source>
</evidence>
<dbReference type="KEGG" id="acry:AC20117_13880"/>
<name>A0A1H1A182_9MICC</name>
<accession>A0A1H1A182</accession>
<dbReference type="AlphaFoldDB" id="A0A1H1A182"/>
<dbReference type="RefSeq" id="WP_074699234.1">
    <property type="nucleotide sequence ID" value="NZ_CP018863.1"/>
</dbReference>
<evidence type="ECO:0008006" key="4">
    <source>
        <dbReference type="Google" id="ProtNLM"/>
    </source>
</evidence>
<keyword evidence="1" id="KW-0472">Membrane</keyword>